<evidence type="ECO:0000256" key="2">
    <source>
        <dbReference type="SAM" id="Phobius"/>
    </source>
</evidence>
<proteinExistence type="predicted"/>
<accession>A0AAV4EN15</accession>
<organism evidence="3 4">
    <name type="scientific">Elysia marginata</name>
    <dbReference type="NCBI Taxonomy" id="1093978"/>
    <lineage>
        <taxon>Eukaryota</taxon>
        <taxon>Metazoa</taxon>
        <taxon>Spiralia</taxon>
        <taxon>Lophotrochozoa</taxon>
        <taxon>Mollusca</taxon>
        <taxon>Gastropoda</taxon>
        <taxon>Heterobranchia</taxon>
        <taxon>Euthyneura</taxon>
        <taxon>Panpulmonata</taxon>
        <taxon>Sacoglossa</taxon>
        <taxon>Placobranchoidea</taxon>
        <taxon>Plakobranchidae</taxon>
        <taxon>Elysia</taxon>
    </lineage>
</organism>
<dbReference type="EMBL" id="BMAT01010876">
    <property type="protein sequence ID" value="GFR62234.1"/>
    <property type="molecule type" value="Genomic_DNA"/>
</dbReference>
<keyword evidence="2" id="KW-1133">Transmembrane helix</keyword>
<protein>
    <submittedName>
        <fullName evidence="3">Uncharacterized protein</fullName>
    </submittedName>
</protein>
<feature type="region of interest" description="Disordered" evidence="1">
    <location>
        <begin position="510"/>
        <end position="553"/>
    </location>
</feature>
<keyword evidence="4" id="KW-1185">Reference proteome</keyword>
<dbReference type="AlphaFoldDB" id="A0AAV4EN15"/>
<comment type="caution">
    <text evidence="3">The sequence shown here is derived from an EMBL/GenBank/DDBJ whole genome shotgun (WGS) entry which is preliminary data.</text>
</comment>
<feature type="transmembrane region" description="Helical" evidence="2">
    <location>
        <begin position="336"/>
        <end position="361"/>
    </location>
</feature>
<feature type="region of interest" description="Disordered" evidence="1">
    <location>
        <begin position="421"/>
        <end position="475"/>
    </location>
</feature>
<dbReference type="Proteomes" id="UP000762676">
    <property type="component" value="Unassembled WGS sequence"/>
</dbReference>
<evidence type="ECO:0000313" key="4">
    <source>
        <dbReference type="Proteomes" id="UP000762676"/>
    </source>
</evidence>
<reference evidence="3 4" key="1">
    <citation type="journal article" date="2021" name="Elife">
        <title>Chloroplast acquisition without the gene transfer in kleptoplastic sea slugs, Plakobranchus ocellatus.</title>
        <authorList>
            <person name="Maeda T."/>
            <person name="Takahashi S."/>
            <person name="Yoshida T."/>
            <person name="Shimamura S."/>
            <person name="Takaki Y."/>
            <person name="Nagai Y."/>
            <person name="Toyoda A."/>
            <person name="Suzuki Y."/>
            <person name="Arimoto A."/>
            <person name="Ishii H."/>
            <person name="Satoh N."/>
            <person name="Nishiyama T."/>
            <person name="Hasebe M."/>
            <person name="Maruyama T."/>
            <person name="Minagawa J."/>
            <person name="Obokata J."/>
            <person name="Shigenobu S."/>
        </authorList>
    </citation>
    <scope>NUCLEOTIDE SEQUENCE [LARGE SCALE GENOMIC DNA]</scope>
</reference>
<sequence>MKRFPNPSALTLYYWFAQLVICSLITHTVVSKDFPLIGQCQKKETGASLTGDNLNFCLELGSGLLPTFPSSICHNPSDVIVIHSFQLLTPRMSADPLFCHQADIDGFNYHDAVNSTCLQTHGYSRQVKNAILPLMRLYNGKTSEQILAADSNQYIRQLGPDGKELVDFTWYSLPKTCVDKRTTASLLNADICANLEQRGTNIVHIQFLPHGGVYVNQTSCSCNIFSASTSVNPKDRTLTARALDIRLADSSAVLHLNGKGGSRTLDGSEILYWSGDGNILTSEDQLFLKLDRLNLRALPERMWLEVRGANLTVNCGPADQPGGHQPLAAESKSLGLVYIIAIIVGVVILLVLLLILVKCVYQRKRRRGGKKDEDDEYNISMNSNEDIRDRYKLHALRQQMSTDSGVEPAVEIKTEAEVMCSNPRMVPSPVAEADESQRALLPHEEEEDDGSSANNNTTAKKPLFPPPPPPHDPHNHEFFICRQLSYIDEDETALPPPPPAEEIFNHLNDHQRPDVVPGNIYDTKPVEENHYSTTQPKKKRAPHVPLPEDHYVT</sequence>
<keyword evidence="2" id="KW-0812">Transmembrane</keyword>
<gene>
    <name evidence="3" type="ORF">ElyMa_005450800</name>
</gene>
<evidence type="ECO:0000313" key="3">
    <source>
        <dbReference type="EMBL" id="GFR62234.1"/>
    </source>
</evidence>
<feature type="transmembrane region" description="Helical" evidence="2">
    <location>
        <begin position="12"/>
        <end position="30"/>
    </location>
</feature>
<keyword evidence="2" id="KW-0472">Membrane</keyword>
<name>A0AAV4EN15_9GAST</name>
<evidence type="ECO:0000256" key="1">
    <source>
        <dbReference type="SAM" id="MobiDB-lite"/>
    </source>
</evidence>